<dbReference type="Gene3D" id="1.10.390.10">
    <property type="entry name" value="Neutral Protease Domain 2"/>
    <property type="match status" value="1"/>
</dbReference>
<dbReference type="InterPro" id="IPR027268">
    <property type="entry name" value="Peptidase_M4/M1_CTD_sf"/>
</dbReference>
<feature type="chain" id="PRO_5046829057" description="Peptidase M1 membrane alanine aminopeptidase domain-containing protein" evidence="2">
    <location>
        <begin position="25"/>
        <end position="740"/>
    </location>
</feature>
<feature type="signal peptide" evidence="2">
    <location>
        <begin position="1"/>
        <end position="24"/>
    </location>
</feature>
<evidence type="ECO:0000259" key="3">
    <source>
        <dbReference type="Pfam" id="PF01433"/>
    </source>
</evidence>
<evidence type="ECO:0000313" key="5">
    <source>
        <dbReference type="Proteomes" id="UP001549251"/>
    </source>
</evidence>
<keyword evidence="2" id="KW-0732">Signal</keyword>
<dbReference type="RefSeq" id="WP_354547153.1">
    <property type="nucleotide sequence ID" value="NZ_JBEPSD010000001.1"/>
</dbReference>
<protein>
    <recommendedName>
        <fullName evidence="3">Peptidase M1 membrane alanine aminopeptidase domain-containing protein</fullName>
    </recommendedName>
</protein>
<sequence>MRRIVRKWGCLCAMAAFWPWLAMAQQAAPAAAASVPASAASVALPDIPFAAADAAAVAVPSAANAWGGERSGNEPTLSDRVVSYRIDAELDVAKHTVSGKQHMTWRNRSDRPVSKVYFHLYLNAFQNEGSTWFTERKVLTAHGRSRGAAALKKGEWGWIELKQVKQGDAALKWQFVQPDGGPATDQTVVRIDLAEPVPAGGTLALDIDFLSQLPRVVERTGWFGDFNLVAQWFPKIGVLELPGERGATTPRWNVHEFHFNSEFYADFGLYDVRLTVPADYTVGAVGKLQGPPETANGKSTYHFVQGDVHDFAWVAAKGYKTLDGSWQGPGSPKVDVRVIYPDEYVASAAPVLKATTDSLTYFSNSLGAYPYETVTAVVPPYNASEAGGMEYPTFFTAEGYAKVEPGTLTQYAIDFVTIHEFGHGYFYGLLASNEFEEPMLDEGMNEYWDGRMTRDSGEKIVLASGWMKRLGITPAMTGFEAERLGAGLHQPPDPLGANAWDRLSSSSYGTVYSRTATAMHDLEERLGKPVLERAMHEYYRRWRFRHPSSADLRATLAEVSGNPKAVNEIFDQYVYGTAQIDDRVASIDTAEVLPLAGSTLKDGRRSELDSDALDKRVDKQREDWDKAHPKAKPGSGPFPWHSTVTVRRDGVPVPQLLRVKFADGSSEDVHWNDDRRWARFDFTKPSKVVSATLDPEQKIYLDANKLNDSRTTKADGSASRRWSADAASLLQVFYALVGSL</sequence>
<feature type="compositionally biased region" description="Basic and acidic residues" evidence="1">
    <location>
        <begin position="601"/>
        <end position="628"/>
    </location>
</feature>
<evidence type="ECO:0000256" key="2">
    <source>
        <dbReference type="SAM" id="SignalP"/>
    </source>
</evidence>
<feature type="region of interest" description="Disordered" evidence="1">
    <location>
        <begin position="601"/>
        <end position="641"/>
    </location>
</feature>
<dbReference type="SUPFAM" id="SSF55486">
    <property type="entry name" value="Metalloproteases ('zincins'), catalytic domain"/>
    <property type="match status" value="1"/>
</dbReference>
<reference evidence="4 5" key="1">
    <citation type="submission" date="2024-06" db="EMBL/GenBank/DDBJ databases">
        <title>Sorghum-associated microbial communities from plants grown in Nebraska, USA.</title>
        <authorList>
            <person name="Schachtman D."/>
        </authorList>
    </citation>
    <scope>NUCLEOTIDE SEQUENCE [LARGE SCALE GENOMIC DNA]</scope>
    <source>
        <strain evidence="4 5">1757</strain>
    </source>
</reference>
<accession>A0ABV2PUG4</accession>
<name>A0ABV2PUG4_9GAMM</name>
<comment type="caution">
    <text evidence="4">The sequence shown here is derived from an EMBL/GenBank/DDBJ whole genome shotgun (WGS) entry which is preliminary data.</text>
</comment>
<feature type="domain" description="Peptidase M1 membrane alanine aminopeptidase" evidence="3">
    <location>
        <begin position="354"/>
        <end position="573"/>
    </location>
</feature>
<dbReference type="Pfam" id="PF01433">
    <property type="entry name" value="Peptidase_M1"/>
    <property type="match status" value="1"/>
</dbReference>
<organism evidence="4 5">
    <name type="scientific">Rhodanobacter soli</name>
    <dbReference type="NCBI Taxonomy" id="590609"/>
    <lineage>
        <taxon>Bacteria</taxon>
        <taxon>Pseudomonadati</taxon>
        <taxon>Pseudomonadota</taxon>
        <taxon>Gammaproteobacteria</taxon>
        <taxon>Lysobacterales</taxon>
        <taxon>Rhodanobacteraceae</taxon>
        <taxon>Rhodanobacter</taxon>
    </lineage>
</organism>
<dbReference type="Proteomes" id="UP001549251">
    <property type="component" value="Unassembled WGS sequence"/>
</dbReference>
<proteinExistence type="predicted"/>
<evidence type="ECO:0000313" key="4">
    <source>
        <dbReference type="EMBL" id="MET4568322.1"/>
    </source>
</evidence>
<evidence type="ECO:0000256" key="1">
    <source>
        <dbReference type="SAM" id="MobiDB-lite"/>
    </source>
</evidence>
<dbReference type="EMBL" id="JBEPSD010000001">
    <property type="protein sequence ID" value="MET4568322.1"/>
    <property type="molecule type" value="Genomic_DNA"/>
</dbReference>
<keyword evidence="5" id="KW-1185">Reference proteome</keyword>
<dbReference type="CDD" id="cd09604">
    <property type="entry name" value="M1_APN_like"/>
    <property type="match status" value="1"/>
</dbReference>
<gene>
    <name evidence="4" type="ORF">ABIE04_000649</name>
</gene>
<dbReference type="InterPro" id="IPR014782">
    <property type="entry name" value="Peptidase_M1_dom"/>
</dbReference>